<accession>A0A0K9P5C2</accession>
<comment type="caution">
    <text evidence="3">The sequence shown here is derived from an EMBL/GenBank/DDBJ whole genome shotgun (WGS) entry which is preliminary data.</text>
</comment>
<dbReference type="OrthoDB" id="443318at2759"/>
<evidence type="ECO:0000256" key="2">
    <source>
        <dbReference type="SAM" id="SignalP"/>
    </source>
</evidence>
<keyword evidence="2" id="KW-0732">Signal</keyword>
<evidence type="ECO:0000313" key="4">
    <source>
        <dbReference type="Proteomes" id="UP000036987"/>
    </source>
</evidence>
<keyword evidence="4" id="KW-1185">Reference proteome</keyword>
<proteinExistence type="inferred from homology"/>
<dbReference type="Pfam" id="PF00450">
    <property type="entry name" value="Peptidase_S10"/>
    <property type="match status" value="1"/>
</dbReference>
<dbReference type="Proteomes" id="UP000036987">
    <property type="component" value="Unassembled WGS sequence"/>
</dbReference>
<dbReference type="InterPro" id="IPR029058">
    <property type="entry name" value="AB_hydrolase_fold"/>
</dbReference>
<evidence type="ECO:0000313" key="3">
    <source>
        <dbReference type="EMBL" id="KMZ63395.1"/>
    </source>
</evidence>
<dbReference type="Gene3D" id="3.40.50.1820">
    <property type="entry name" value="alpha/beta hydrolase"/>
    <property type="match status" value="1"/>
</dbReference>
<feature type="chain" id="PRO_5005527452" evidence="2">
    <location>
        <begin position="25"/>
        <end position="89"/>
    </location>
</feature>
<comment type="similarity">
    <text evidence="1">Belongs to the peptidase S10 family.</text>
</comment>
<keyword evidence="3" id="KW-0378">Hydrolase</keyword>
<organism evidence="3 4">
    <name type="scientific">Zostera marina</name>
    <name type="common">Eelgrass</name>
    <dbReference type="NCBI Taxonomy" id="29655"/>
    <lineage>
        <taxon>Eukaryota</taxon>
        <taxon>Viridiplantae</taxon>
        <taxon>Streptophyta</taxon>
        <taxon>Embryophyta</taxon>
        <taxon>Tracheophyta</taxon>
        <taxon>Spermatophyta</taxon>
        <taxon>Magnoliopsida</taxon>
        <taxon>Liliopsida</taxon>
        <taxon>Zosteraceae</taxon>
        <taxon>Zostera</taxon>
    </lineage>
</organism>
<keyword evidence="3" id="KW-0645">Protease</keyword>
<protein>
    <submittedName>
        <fullName evidence="3">Serine carboxypeptidase-like 34</fullName>
    </submittedName>
</protein>
<dbReference type="GO" id="GO:0004185">
    <property type="term" value="F:serine-type carboxypeptidase activity"/>
    <property type="evidence" value="ECO:0007669"/>
    <property type="project" value="InterPro"/>
</dbReference>
<name>A0A0K9P5C2_ZOSMR</name>
<evidence type="ECO:0000256" key="1">
    <source>
        <dbReference type="ARBA" id="ARBA00009431"/>
    </source>
</evidence>
<dbReference type="SUPFAM" id="SSF53474">
    <property type="entry name" value="alpha/beta-Hydrolases"/>
    <property type="match status" value="1"/>
</dbReference>
<dbReference type="AlphaFoldDB" id="A0A0K9P5C2"/>
<dbReference type="InterPro" id="IPR001563">
    <property type="entry name" value="Peptidase_S10"/>
</dbReference>
<dbReference type="EMBL" id="LFYR01001237">
    <property type="protein sequence ID" value="KMZ63395.1"/>
    <property type="molecule type" value="Genomic_DNA"/>
</dbReference>
<feature type="signal peptide" evidence="2">
    <location>
        <begin position="1"/>
        <end position="24"/>
    </location>
</feature>
<feature type="non-terminal residue" evidence="3">
    <location>
        <position position="89"/>
    </location>
</feature>
<gene>
    <name evidence="3" type="ORF">ZOSMA_40G00240</name>
</gene>
<dbReference type="GO" id="GO:0006508">
    <property type="term" value="P:proteolysis"/>
    <property type="evidence" value="ECO:0007669"/>
    <property type="project" value="InterPro"/>
</dbReference>
<keyword evidence="3" id="KW-0121">Carboxypeptidase</keyword>
<reference evidence="4" key="1">
    <citation type="journal article" date="2016" name="Nature">
        <title>The genome of the seagrass Zostera marina reveals angiosperm adaptation to the sea.</title>
        <authorList>
            <person name="Olsen J.L."/>
            <person name="Rouze P."/>
            <person name="Verhelst B."/>
            <person name="Lin Y.-C."/>
            <person name="Bayer T."/>
            <person name="Collen J."/>
            <person name="Dattolo E."/>
            <person name="De Paoli E."/>
            <person name="Dittami S."/>
            <person name="Maumus F."/>
            <person name="Michel G."/>
            <person name="Kersting A."/>
            <person name="Lauritano C."/>
            <person name="Lohaus R."/>
            <person name="Toepel M."/>
            <person name="Tonon T."/>
            <person name="Vanneste K."/>
            <person name="Amirebrahimi M."/>
            <person name="Brakel J."/>
            <person name="Bostroem C."/>
            <person name="Chovatia M."/>
            <person name="Grimwood J."/>
            <person name="Jenkins J.W."/>
            <person name="Jueterbock A."/>
            <person name="Mraz A."/>
            <person name="Stam W.T."/>
            <person name="Tice H."/>
            <person name="Bornberg-Bauer E."/>
            <person name="Green P.J."/>
            <person name="Pearson G.A."/>
            <person name="Procaccini G."/>
            <person name="Duarte C.M."/>
            <person name="Schmutz J."/>
            <person name="Reusch T.B.H."/>
            <person name="Van de Peer Y."/>
        </authorList>
    </citation>
    <scope>NUCLEOTIDE SEQUENCE [LARGE SCALE GENOMIC DNA]</scope>
    <source>
        <strain evidence="4">cv. Finnish</strain>
    </source>
</reference>
<sequence length="89" mass="10135">MNTNSTTTLFFLIFFFSFLGLSVGSISDEVLELQKADLVTDLPGQPPVEFQHFAGYVTVDESHGKALFYWFFEAQKQPEEKPLLLWLNG</sequence>